<dbReference type="Pfam" id="PF25989">
    <property type="entry name" value="YknX_C"/>
    <property type="match status" value="1"/>
</dbReference>
<evidence type="ECO:0000259" key="3">
    <source>
        <dbReference type="Pfam" id="PF25954"/>
    </source>
</evidence>
<name>A0A0K8P6J7_PISS1</name>
<proteinExistence type="inferred from homology"/>
<accession>A0A0K8P6J7</accession>
<evidence type="ECO:0000313" key="6">
    <source>
        <dbReference type="EMBL" id="GAP38308.1"/>
    </source>
</evidence>
<dbReference type="EMBL" id="BBYR01000071">
    <property type="protein sequence ID" value="GAP38308.1"/>
    <property type="molecule type" value="Genomic_DNA"/>
</dbReference>
<dbReference type="PANTHER" id="PTHR30469">
    <property type="entry name" value="MULTIDRUG RESISTANCE PROTEIN MDTA"/>
    <property type="match status" value="1"/>
</dbReference>
<dbReference type="GO" id="GO:0015562">
    <property type="term" value="F:efflux transmembrane transporter activity"/>
    <property type="evidence" value="ECO:0007669"/>
    <property type="project" value="TreeGrafter"/>
</dbReference>
<evidence type="ECO:0000259" key="5">
    <source>
        <dbReference type="Pfam" id="PF25989"/>
    </source>
</evidence>
<gene>
    <name evidence="6" type="ORF">ISF6_4766</name>
</gene>
<dbReference type="NCBIfam" id="TIGR01730">
    <property type="entry name" value="RND_mfp"/>
    <property type="match status" value="1"/>
</dbReference>
<dbReference type="SUPFAM" id="SSF111369">
    <property type="entry name" value="HlyD-like secretion proteins"/>
    <property type="match status" value="1"/>
</dbReference>
<feature type="coiled-coil region" evidence="2">
    <location>
        <begin position="142"/>
        <end position="218"/>
    </location>
</feature>
<dbReference type="AlphaFoldDB" id="A0A0K8P6J7"/>
<dbReference type="PANTHER" id="PTHR30469:SF15">
    <property type="entry name" value="HLYD FAMILY OF SECRETION PROTEINS"/>
    <property type="match status" value="1"/>
</dbReference>
<dbReference type="Gene3D" id="2.40.420.20">
    <property type="match status" value="1"/>
</dbReference>
<comment type="caution">
    <text evidence="6">The sequence shown here is derived from an EMBL/GenBank/DDBJ whole genome shotgun (WGS) entry which is preliminary data.</text>
</comment>
<feature type="domain" description="CusB-like beta-barrel" evidence="3">
    <location>
        <begin position="258"/>
        <end position="324"/>
    </location>
</feature>
<dbReference type="Pfam" id="PF25954">
    <property type="entry name" value="Beta-barrel_RND_2"/>
    <property type="match status" value="1"/>
</dbReference>
<reference evidence="7" key="1">
    <citation type="submission" date="2015-07" db="EMBL/GenBank/DDBJ databases">
        <title>Discovery of a poly(ethylene terephthalate assimilation.</title>
        <authorList>
            <person name="Yoshida S."/>
            <person name="Hiraga K."/>
            <person name="Takehana T."/>
            <person name="Taniguchi I."/>
            <person name="Yamaji H."/>
            <person name="Maeda Y."/>
            <person name="Toyohara K."/>
            <person name="Miyamoto K."/>
            <person name="Kimura Y."/>
            <person name="Oda K."/>
        </authorList>
    </citation>
    <scope>NUCLEOTIDE SEQUENCE [LARGE SCALE GENOMIC DNA]</scope>
    <source>
        <strain evidence="7">NBRC 110686 / TISTR 2288 / 201-F6</strain>
    </source>
</reference>
<dbReference type="STRING" id="1547922.ISF6_4766"/>
<dbReference type="InterPro" id="IPR058637">
    <property type="entry name" value="YknX-like_C"/>
</dbReference>
<dbReference type="Gene3D" id="2.40.50.100">
    <property type="match status" value="1"/>
</dbReference>
<feature type="domain" description="YknX-like C-terminal permuted SH3-like" evidence="5">
    <location>
        <begin position="331"/>
        <end position="400"/>
    </location>
</feature>
<dbReference type="GO" id="GO:1990281">
    <property type="term" value="C:efflux pump complex"/>
    <property type="evidence" value="ECO:0007669"/>
    <property type="project" value="TreeGrafter"/>
</dbReference>
<dbReference type="InterPro" id="IPR058647">
    <property type="entry name" value="BSH_CzcB-like"/>
</dbReference>
<organism evidence="6 7">
    <name type="scientific">Piscinibacter sakaiensis</name>
    <name type="common">Ideonella sakaiensis</name>
    <dbReference type="NCBI Taxonomy" id="1547922"/>
    <lineage>
        <taxon>Bacteria</taxon>
        <taxon>Pseudomonadati</taxon>
        <taxon>Pseudomonadota</taxon>
        <taxon>Betaproteobacteria</taxon>
        <taxon>Burkholderiales</taxon>
        <taxon>Sphaerotilaceae</taxon>
        <taxon>Piscinibacter</taxon>
    </lineage>
</organism>
<evidence type="ECO:0000256" key="1">
    <source>
        <dbReference type="ARBA" id="ARBA00009477"/>
    </source>
</evidence>
<dbReference type="Proteomes" id="UP000037660">
    <property type="component" value="Unassembled WGS sequence"/>
</dbReference>
<keyword evidence="2" id="KW-0175">Coiled coil</keyword>
<dbReference type="InterPro" id="IPR006143">
    <property type="entry name" value="RND_pump_MFP"/>
</dbReference>
<sequence>MAERPPSSPAPAPARRRIHGLPFVVPVFPPPAPIRAMNPFRPAHLPALALATAAVLASIGLAGATRAADPAPPAAAARTALTVTAVQPQRGELVRQLPANGSVAAWQEASIGTEANGLRLTEVLVNVGDRVQRGQVLARFAAETVRAEAAQIRAAVAEAEATLAEARANAARARELQTTGALSQQVIAQYLTAERTAEARLEAQRAAAEHQALRLRQTTVVAPDAGVISARSATVGAVLPAGQELFRLIRQGRLEWRAEVPAADLGALAPGQAVTLSPAPGQAVTGRVRMIAPTVDPQTRNGLVYVDLPASPLLRAGMFARGEFALGRSSALTLPQTAVTLRDGFHYVHRIGADGKVAETKVQVGRRDGERVEVTAGLAADARVVASGGAFLADGDTVRVVAAPPAVRPPGPAASVPR</sequence>
<evidence type="ECO:0000256" key="2">
    <source>
        <dbReference type="SAM" id="Coils"/>
    </source>
</evidence>
<keyword evidence="7" id="KW-1185">Reference proteome</keyword>
<dbReference type="Pfam" id="PF25973">
    <property type="entry name" value="BSH_CzcB"/>
    <property type="match status" value="1"/>
</dbReference>
<feature type="domain" description="CzcB-like barrel-sandwich hybrid" evidence="4">
    <location>
        <begin position="120"/>
        <end position="248"/>
    </location>
</feature>
<dbReference type="InterPro" id="IPR058792">
    <property type="entry name" value="Beta-barrel_RND_2"/>
</dbReference>
<protein>
    <submittedName>
        <fullName evidence="6">Secretion protein HlyD</fullName>
    </submittedName>
</protein>
<dbReference type="Gene3D" id="1.10.287.470">
    <property type="entry name" value="Helix hairpin bin"/>
    <property type="match status" value="1"/>
</dbReference>
<evidence type="ECO:0000313" key="7">
    <source>
        <dbReference type="Proteomes" id="UP000037660"/>
    </source>
</evidence>
<evidence type="ECO:0000259" key="4">
    <source>
        <dbReference type="Pfam" id="PF25973"/>
    </source>
</evidence>
<dbReference type="Gene3D" id="2.40.30.170">
    <property type="match status" value="1"/>
</dbReference>
<comment type="similarity">
    <text evidence="1">Belongs to the membrane fusion protein (MFP) (TC 8.A.1) family.</text>
</comment>
<reference evidence="6 7" key="2">
    <citation type="journal article" date="2016" name="Science">
        <title>A bacterium that degrades and assimilates poly(ethylene terephthalate).</title>
        <authorList>
            <person name="Yoshida S."/>
            <person name="Hiraga K."/>
            <person name="Takehana T."/>
            <person name="Taniguchi I."/>
            <person name="Yamaji H."/>
            <person name="Maeda Y."/>
            <person name="Toyohara K."/>
            <person name="Miyamoto K."/>
            <person name="Kimura Y."/>
            <person name="Oda K."/>
        </authorList>
    </citation>
    <scope>NUCLEOTIDE SEQUENCE [LARGE SCALE GENOMIC DNA]</scope>
    <source>
        <strain evidence="7">NBRC 110686 / TISTR 2288 / 201-F6</strain>
    </source>
</reference>